<evidence type="ECO:0000313" key="3">
    <source>
        <dbReference type="Proteomes" id="UP000271974"/>
    </source>
</evidence>
<dbReference type="PROSITE" id="PS51257">
    <property type="entry name" value="PROKAR_LIPOPROTEIN"/>
    <property type="match status" value="1"/>
</dbReference>
<keyword evidence="1" id="KW-0732">Signal</keyword>
<keyword evidence="3" id="KW-1185">Reference proteome</keyword>
<dbReference type="OrthoDB" id="10212836at2759"/>
<comment type="caution">
    <text evidence="2">The sequence shown here is derived from an EMBL/GenBank/DDBJ whole genome shotgun (WGS) entry which is preliminary data.</text>
</comment>
<evidence type="ECO:0000313" key="2">
    <source>
        <dbReference type="EMBL" id="RUS84152.1"/>
    </source>
</evidence>
<reference evidence="2 3" key="1">
    <citation type="submission" date="2019-01" db="EMBL/GenBank/DDBJ databases">
        <title>A draft genome assembly of the solar-powered sea slug Elysia chlorotica.</title>
        <authorList>
            <person name="Cai H."/>
            <person name="Li Q."/>
            <person name="Fang X."/>
            <person name="Li J."/>
            <person name="Curtis N.E."/>
            <person name="Altenburger A."/>
            <person name="Shibata T."/>
            <person name="Feng M."/>
            <person name="Maeda T."/>
            <person name="Schwartz J.A."/>
            <person name="Shigenobu S."/>
            <person name="Lundholm N."/>
            <person name="Nishiyama T."/>
            <person name="Yang H."/>
            <person name="Hasebe M."/>
            <person name="Li S."/>
            <person name="Pierce S.K."/>
            <person name="Wang J."/>
        </authorList>
    </citation>
    <scope>NUCLEOTIDE SEQUENCE [LARGE SCALE GENOMIC DNA]</scope>
    <source>
        <strain evidence="2">EC2010</strain>
        <tissue evidence="2">Whole organism of an adult</tissue>
    </source>
</reference>
<sequence>MLRAATFTILAFVALSLCVNSISACYSDSNCGDNECCQGLSMLPGSVGFCQPYVKVGGKCITFDDYTGICGCAPYLICTSVNTTGAWEREGICQIKPGNIIG</sequence>
<accession>A0A433TRB7</accession>
<dbReference type="AlphaFoldDB" id="A0A433TRB7"/>
<proteinExistence type="predicted"/>
<name>A0A433TRB7_ELYCH</name>
<protein>
    <recommendedName>
        <fullName evidence="4">Prokineticin domain-containing protein</fullName>
    </recommendedName>
</protein>
<feature type="chain" id="PRO_5019496642" description="Prokineticin domain-containing protein" evidence="1">
    <location>
        <begin position="25"/>
        <end position="102"/>
    </location>
</feature>
<dbReference type="Proteomes" id="UP000271974">
    <property type="component" value="Unassembled WGS sequence"/>
</dbReference>
<evidence type="ECO:0000256" key="1">
    <source>
        <dbReference type="SAM" id="SignalP"/>
    </source>
</evidence>
<dbReference type="EMBL" id="RQTK01000216">
    <property type="protein sequence ID" value="RUS84152.1"/>
    <property type="molecule type" value="Genomic_DNA"/>
</dbReference>
<gene>
    <name evidence="2" type="ORF">EGW08_008080</name>
</gene>
<dbReference type="Gene3D" id="2.10.80.10">
    <property type="entry name" value="Lipase, subunit A"/>
    <property type="match status" value="1"/>
</dbReference>
<organism evidence="2 3">
    <name type="scientific">Elysia chlorotica</name>
    <name type="common">Eastern emerald elysia</name>
    <name type="synonym">Sea slug</name>
    <dbReference type="NCBI Taxonomy" id="188477"/>
    <lineage>
        <taxon>Eukaryota</taxon>
        <taxon>Metazoa</taxon>
        <taxon>Spiralia</taxon>
        <taxon>Lophotrochozoa</taxon>
        <taxon>Mollusca</taxon>
        <taxon>Gastropoda</taxon>
        <taxon>Heterobranchia</taxon>
        <taxon>Euthyneura</taxon>
        <taxon>Panpulmonata</taxon>
        <taxon>Sacoglossa</taxon>
        <taxon>Placobranchoidea</taxon>
        <taxon>Plakobranchidae</taxon>
        <taxon>Elysia</taxon>
    </lineage>
</organism>
<evidence type="ECO:0008006" key="4">
    <source>
        <dbReference type="Google" id="ProtNLM"/>
    </source>
</evidence>
<feature type="signal peptide" evidence="1">
    <location>
        <begin position="1"/>
        <end position="24"/>
    </location>
</feature>